<comment type="caution">
    <text evidence="1">The sequence shown here is derived from an EMBL/GenBank/DDBJ whole genome shotgun (WGS) entry which is preliminary data.</text>
</comment>
<accession>A0ABS8D2C9</accession>
<evidence type="ECO:0008006" key="3">
    <source>
        <dbReference type="Google" id="ProtNLM"/>
    </source>
</evidence>
<reference evidence="1" key="1">
    <citation type="submission" date="2021-10" db="EMBL/GenBank/DDBJ databases">
        <title>The complete genome sequence of Leeia sp. TBRC 13508.</title>
        <authorList>
            <person name="Charoenyingcharoen P."/>
            <person name="Yukphan P."/>
        </authorList>
    </citation>
    <scope>NUCLEOTIDE SEQUENCE</scope>
    <source>
        <strain evidence="1">TBRC 13508</strain>
    </source>
</reference>
<evidence type="ECO:0000313" key="2">
    <source>
        <dbReference type="Proteomes" id="UP001165395"/>
    </source>
</evidence>
<dbReference type="EMBL" id="JAJBZT010000001">
    <property type="protein sequence ID" value="MCB6182345.1"/>
    <property type="molecule type" value="Genomic_DNA"/>
</dbReference>
<sequence>MTEVMDLLRQELKTSSLGKISARVGVSKASLSMLLNGKYPNPDKMLEKVRAALAQKTCPYLNETISKEVCKSYCEMRIPINNPARMQHWKACQQCHLKGV</sequence>
<organism evidence="1 2">
    <name type="scientific">Leeia speluncae</name>
    <dbReference type="NCBI Taxonomy" id="2884804"/>
    <lineage>
        <taxon>Bacteria</taxon>
        <taxon>Pseudomonadati</taxon>
        <taxon>Pseudomonadota</taxon>
        <taxon>Betaproteobacteria</taxon>
        <taxon>Neisseriales</taxon>
        <taxon>Leeiaceae</taxon>
        <taxon>Leeia</taxon>
    </lineage>
</organism>
<gene>
    <name evidence="1" type="ORF">LIN78_02090</name>
</gene>
<keyword evidence="2" id="KW-1185">Reference proteome</keyword>
<proteinExistence type="predicted"/>
<evidence type="ECO:0000313" key="1">
    <source>
        <dbReference type="EMBL" id="MCB6182345.1"/>
    </source>
</evidence>
<name>A0ABS8D2C9_9NEIS</name>
<dbReference type="Proteomes" id="UP001165395">
    <property type="component" value="Unassembled WGS sequence"/>
</dbReference>
<dbReference type="RefSeq" id="WP_227177976.1">
    <property type="nucleotide sequence ID" value="NZ_JAJBZT010000001.1"/>
</dbReference>
<protein>
    <recommendedName>
        <fullName evidence="3">Transcriptional regulator</fullName>
    </recommendedName>
</protein>